<dbReference type="OrthoDB" id="9795486at2"/>
<evidence type="ECO:0000256" key="3">
    <source>
        <dbReference type="ARBA" id="ARBA00022729"/>
    </source>
</evidence>
<proteinExistence type="predicted"/>
<dbReference type="NCBIfam" id="NF041518">
    <property type="entry name" value="choice_anch_Q"/>
    <property type="match status" value="1"/>
</dbReference>
<gene>
    <name evidence="6" type="ORF">SAMN05216289_11549</name>
</gene>
<keyword evidence="7" id="KW-1185">Reference proteome</keyword>
<feature type="chain" id="PRO_5011762366" evidence="4">
    <location>
        <begin position="33"/>
        <end position="523"/>
    </location>
</feature>
<evidence type="ECO:0000259" key="5">
    <source>
        <dbReference type="Pfam" id="PF07602"/>
    </source>
</evidence>
<dbReference type="InterPro" id="IPR012334">
    <property type="entry name" value="Pectin_lyas_fold"/>
</dbReference>
<dbReference type="InterPro" id="IPR011050">
    <property type="entry name" value="Pectin_lyase_fold/virulence"/>
</dbReference>
<protein>
    <submittedName>
        <fullName evidence="6">Right handed beta helix region</fullName>
    </submittedName>
</protein>
<dbReference type="EMBL" id="FOVF01000015">
    <property type="protein sequence ID" value="SFN33716.1"/>
    <property type="molecule type" value="Genomic_DNA"/>
</dbReference>
<organism evidence="6 7">
    <name type="scientific">Dokdonella immobilis</name>
    <dbReference type="NCBI Taxonomy" id="578942"/>
    <lineage>
        <taxon>Bacteria</taxon>
        <taxon>Pseudomonadati</taxon>
        <taxon>Pseudomonadota</taxon>
        <taxon>Gammaproteobacteria</taxon>
        <taxon>Lysobacterales</taxon>
        <taxon>Rhodanobacteraceae</taxon>
        <taxon>Dokdonella</taxon>
    </lineage>
</organism>
<evidence type="ECO:0000256" key="1">
    <source>
        <dbReference type="ARBA" id="ARBA00004613"/>
    </source>
</evidence>
<dbReference type="SUPFAM" id="SSF51126">
    <property type="entry name" value="Pectin lyase-like"/>
    <property type="match status" value="1"/>
</dbReference>
<dbReference type="PANTHER" id="PTHR40088">
    <property type="entry name" value="PECTATE LYASE (EUROFUNG)"/>
    <property type="match status" value="1"/>
</dbReference>
<dbReference type="GO" id="GO:0016837">
    <property type="term" value="F:carbon-oxygen lyase activity, acting on polysaccharides"/>
    <property type="evidence" value="ECO:0007669"/>
    <property type="project" value="TreeGrafter"/>
</dbReference>
<evidence type="ECO:0000256" key="2">
    <source>
        <dbReference type="ARBA" id="ARBA00022525"/>
    </source>
</evidence>
<dbReference type="InterPro" id="IPR059226">
    <property type="entry name" value="Choice_anch_Q_dom"/>
</dbReference>
<comment type="subcellular location">
    <subcellularLocation>
        <location evidence="1">Secreted</location>
    </subcellularLocation>
</comment>
<dbReference type="Proteomes" id="UP000198575">
    <property type="component" value="Unassembled WGS sequence"/>
</dbReference>
<dbReference type="GO" id="GO:0005576">
    <property type="term" value="C:extracellular region"/>
    <property type="evidence" value="ECO:0007669"/>
    <property type="project" value="UniProtKB-SubCell"/>
</dbReference>
<name>A0A1I4Y6M7_9GAMM</name>
<feature type="domain" description="DUF1565" evidence="5">
    <location>
        <begin position="58"/>
        <end position="259"/>
    </location>
</feature>
<keyword evidence="3 4" id="KW-0732">Signal</keyword>
<evidence type="ECO:0000256" key="4">
    <source>
        <dbReference type="SAM" id="SignalP"/>
    </source>
</evidence>
<dbReference type="Pfam" id="PF07602">
    <property type="entry name" value="DUF1565"/>
    <property type="match status" value="1"/>
</dbReference>
<accession>A0A1I4Y6M7</accession>
<dbReference type="Gene3D" id="2.160.20.10">
    <property type="entry name" value="Single-stranded right-handed beta-helix, Pectin lyase-like"/>
    <property type="match status" value="1"/>
</dbReference>
<dbReference type="AlphaFoldDB" id="A0A1I4Y6M7"/>
<feature type="signal peptide" evidence="4">
    <location>
        <begin position="1"/>
        <end position="32"/>
    </location>
</feature>
<evidence type="ECO:0000313" key="7">
    <source>
        <dbReference type="Proteomes" id="UP000198575"/>
    </source>
</evidence>
<reference evidence="6 7" key="1">
    <citation type="submission" date="2016-10" db="EMBL/GenBank/DDBJ databases">
        <authorList>
            <person name="de Groot N.N."/>
        </authorList>
    </citation>
    <scope>NUCLEOTIDE SEQUENCE [LARGE SCALE GENOMIC DNA]</scope>
    <source>
        <strain evidence="6 7">CGMCC 1.7659</strain>
    </source>
</reference>
<dbReference type="InterPro" id="IPR052052">
    <property type="entry name" value="Polysaccharide_Lyase_9"/>
</dbReference>
<dbReference type="PANTHER" id="PTHR40088:SF2">
    <property type="entry name" value="SECRETED SUGAR HYDROLASE"/>
    <property type="match status" value="1"/>
</dbReference>
<dbReference type="InterPro" id="IPR006626">
    <property type="entry name" value="PbH1"/>
</dbReference>
<dbReference type="InterPro" id="IPR011459">
    <property type="entry name" value="DUF1565"/>
</dbReference>
<keyword evidence="2" id="KW-0964">Secreted</keyword>
<evidence type="ECO:0000313" key="6">
    <source>
        <dbReference type="EMBL" id="SFN33716.1"/>
    </source>
</evidence>
<dbReference type="SMART" id="SM00710">
    <property type="entry name" value="PbH1"/>
    <property type="match status" value="7"/>
</dbReference>
<sequence>MPVSAWRYGRRYRRTAKGVAIAFAAVTSVAHACPIPADTLLETGFEIRSGTVRYVATNGTDANTGSAQSPWRHLQYAADHVGAGDTVCVRGGIYNERLSITSGGSDAAGEIVFEAYPDEQPILDGTGLSIPGGQWGLVTLEDVNRVVVRGFELRNYTTASTAQVPIGLYVTGAGHGIRVIGNRIHDIRTTASGCAANAFGLKVDGTRLASSISELVIAGNEIDHLVLGCSESLSLDGNVEQWQIVGNTVHDTNNIGIGAIGFEGVAPDPGVDQARDGLIADNLVYAISSFGNPAYGNEYAADGIYVDGGTRIVIERNIVHHVDIGIEVASEHAGRTSSDVIVRSNLVYAGNSVGISIGGYSANVGGSERVTIVNNTLYDNDRADTFSGEFQIQYHATSNMFANNIVSASASGVLVNAFTGDTALPADMDRNLYFASGSTPAWIWKGVEYNTLAGYIAGSGEDASALSANPQFINTTTPDLRVLPASPAVGGGINLGMPIVGAHDVAGQARIQGSQIDIGAYEQ</sequence>
<dbReference type="STRING" id="578942.SAMN05216289_11549"/>